<dbReference type="PROSITE" id="PS50082">
    <property type="entry name" value="WD_REPEATS_2"/>
    <property type="match status" value="7"/>
</dbReference>
<dbReference type="Proteomes" id="UP000326799">
    <property type="component" value="Unassembled WGS sequence"/>
</dbReference>
<dbReference type="PROSITE" id="PS50837">
    <property type="entry name" value="NACHT"/>
    <property type="match status" value="1"/>
</dbReference>
<keyword evidence="7" id="KW-1185">Reference proteome</keyword>
<feature type="domain" description="NACHT" evidence="5">
    <location>
        <begin position="351"/>
        <end position="498"/>
    </location>
</feature>
<feature type="repeat" description="WD" evidence="3">
    <location>
        <begin position="953"/>
        <end position="994"/>
    </location>
</feature>
<dbReference type="Pfam" id="PF23414">
    <property type="entry name" value="Beta-prop_EML_2"/>
    <property type="match status" value="1"/>
</dbReference>
<dbReference type="Gene3D" id="2.130.10.10">
    <property type="entry name" value="YVTN repeat-like/Quinoprotein amine dehydrogenase"/>
    <property type="match status" value="3"/>
</dbReference>
<gene>
    <name evidence="6" type="ORF">BDV33DRAFT_232665</name>
</gene>
<evidence type="ECO:0000256" key="2">
    <source>
        <dbReference type="ARBA" id="ARBA00022737"/>
    </source>
</evidence>
<dbReference type="InterPro" id="IPR055442">
    <property type="entry name" value="Beta-prop_EML-like_2nd"/>
</dbReference>
<feature type="repeat" description="WD" evidence="3">
    <location>
        <begin position="1037"/>
        <end position="1078"/>
    </location>
</feature>
<feature type="region of interest" description="Disordered" evidence="4">
    <location>
        <begin position="1"/>
        <end position="46"/>
    </location>
</feature>
<dbReference type="Pfam" id="PF17100">
    <property type="entry name" value="NACHT_N"/>
    <property type="match status" value="1"/>
</dbReference>
<dbReference type="InterPro" id="IPR031359">
    <property type="entry name" value="NACHT_N"/>
</dbReference>
<feature type="repeat" description="WD" evidence="3">
    <location>
        <begin position="839"/>
        <end position="871"/>
    </location>
</feature>
<feature type="compositionally biased region" description="Basic and acidic residues" evidence="4">
    <location>
        <begin position="1"/>
        <end position="14"/>
    </location>
</feature>
<evidence type="ECO:0000256" key="3">
    <source>
        <dbReference type="PROSITE-ProRule" id="PRU00221"/>
    </source>
</evidence>
<organism evidence="6 7">
    <name type="scientific">Aspergillus novoparasiticus</name>
    <dbReference type="NCBI Taxonomy" id="986946"/>
    <lineage>
        <taxon>Eukaryota</taxon>
        <taxon>Fungi</taxon>
        <taxon>Dikarya</taxon>
        <taxon>Ascomycota</taxon>
        <taxon>Pezizomycotina</taxon>
        <taxon>Eurotiomycetes</taxon>
        <taxon>Eurotiomycetidae</taxon>
        <taxon>Eurotiales</taxon>
        <taxon>Aspergillaceae</taxon>
        <taxon>Aspergillus</taxon>
        <taxon>Aspergillus subgen. Circumdati</taxon>
    </lineage>
</organism>
<reference evidence="6 7" key="1">
    <citation type="submission" date="2019-04" db="EMBL/GenBank/DDBJ databases">
        <title>Fungal friends and foes A comparative genomics study of 23 Aspergillus species from section Flavi.</title>
        <authorList>
            <consortium name="DOE Joint Genome Institute"/>
            <person name="Kjaerbolling I."/>
            <person name="Vesth T.C."/>
            <person name="Frisvad J.C."/>
            <person name="Nybo J.L."/>
            <person name="Theobald S."/>
            <person name="Kildgaard S."/>
            <person name="Petersen T.I."/>
            <person name="Kuo A."/>
            <person name="Sato A."/>
            <person name="Lyhne E.K."/>
            <person name="Kogle M.E."/>
            <person name="Wiebenga A."/>
            <person name="Kun R.S."/>
            <person name="Lubbers R.J."/>
            <person name="Makela M.R."/>
            <person name="Barry K."/>
            <person name="Chovatia M."/>
            <person name="Clum A."/>
            <person name="Daum C."/>
            <person name="Haridas S."/>
            <person name="He G."/>
            <person name="LaButti K."/>
            <person name="Lipzen A."/>
            <person name="Mondo S."/>
            <person name="Pangilinan J."/>
            <person name="Riley R."/>
            <person name="Salamov A."/>
            <person name="Simmons B.A."/>
            <person name="Magnuson J.K."/>
            <person name="Henrissat B."/>
            <person name="Mortensen U.H."/>
            <person name="Larsen T.O."/>
            <person name="De vries R.P."/>
            <person name="Grigoriev I.V."/>
            <person name="Machida M."/>
            <person name="Baker S.E."/>
            <person name="Andersen M.R."/>
        </authorList>
    </citation>
    <scope>NUCLEOTIDE SEQUENCE [LARGE SCALE GENOMIC DNA]</scope>
    <source>
        <strain evidence="6 7">CBS 126849</strain>
    </source>
</reference>
<dbReference type="PROSITE" id="PS50294">
    <property type="entry name" value="WD_REPEATS_REGION"/>
    <property type="match status" value="6"/>
</dbReference>
<dbReference type="InterPro" id="IPR027417">
    <property type="entry name" value="P-loop_NTPase"/>
</dbReference>
<dbReference type="InterPro" id="IPR015943">
    <property type="entry name" value="WD40/YVTN_repeat-like_dom_sf"/>
</dbReference>
<evidence type="ECO:0000313" key="6">
    <source>
        <dbReference type="EMBL" id="KAB8224908.1"/>
    </source>
</evidence>
<dbReference type="InterPro" id="IPR019775">
    <property type="entry name" value="WD40_repeat_CS"/>
</dbReference>
<keyword evidence="2" id="KW-0677">Repeat</keyword>
<feature type="repeat" description="WD" evidence="3">
    <location>
        <begin position="995"/>
        <end position="1036"/>
    </location>
</feature>
<accession>A0A5N6F4W8</accession>
<feature type="compositionally biased region" description="Polar residues" evidence="4">
    <location>
        <begin position="24"/>
        <end position="46"/>
    </location>
</feature>
<dbReference type="Gene3D" id="3.40.50.300">
    <property type="entry name" value="P-loop containing nucleotide triphosphate hydrolases"/>
    <property type="match status" value="1"/>
</dbReference>
<evidence type="ECO:0000256" key="4">
    <source>
        <dbReference type="SAM" id="MobiDB-lite"/>
    </source>
</evidence>
<dbReference type="CDD" id="cd00200">
    <property type="entry name" value="WD40"/>
    <property type="match status" value="1"/>
</dbReference>
<dbReference type="InterPro" id="IPR036322">
    <property type="entry name" value="WD40_repeat_dom_sf"/>
</dbReference>
<feature type="repeat" description="WD" evidence="3">
    <location>
        <begin position="1098"/>
        <end position="1139"/>
    </location>
</feature>
<dbReference type="InterPro" id="IPR056884">
    <property type="entry name" value="NPHP3-like_N"/>
</dbReference>
<evidence type="ECO:0000313" key="7">
    <source>
        <dbReference type="Proteomes" id="UP000326799"/>
    </source>
</evidence>
<dbReference type="PRINTS" id="PR00320">
    <property type="entry name" value="GPROTEINBRPT"/>
</dbReference>
<sequence length="1215" mass="134661">MRQELKAWGRDVKSRLRHRPKTPQPSKTGIQADPTSLTPASPAINQHNINQGQDLWQSAFDQLDRKQQQTLSTLKYAPTQLGSDSDQNGHSPTEAIIEKVIQGTKQQYEGYQNGGIKIRRSTGEDIDLRKLSRNIIDAALSFKDIVSAVVSFDPSCYAASAWTVISLGLTMTQNRLDLRDALFDSSEYLADTLARCAYIEKAIYSNDAGKRAEVGRALIGVYKVILQYAAEVLTAQQPGIGRWIQDTITGITKQRLGELQTSVKEQEQYLHQWVQMDQHLRHNEQAELLLSQCDRIIESVQALIQNFGLPIAEGASYDSYDNQHEDKCLPDTRTELRHQITDWAGSPEGECIFWLNGMAGTGKSTIARTVAQSLREKGLLGASFFFKKGEAERGNAKRLISTVAKQLITSKRQLAPGILAAIQSNPDIASKALSEQFDKLLLQPLVNLRLDEPTSTVIVIDALDECEQEEDIRVLLDILPQVQNSKSLHLRILLTSRPELPIRLGFQHLEHQDLVLHELPRPVIERDIRLFLQDRLGKIQKEHSLPPGWPGENITETLVSRSVPLFIVASTMCRFIGEKYQVPEDRLDAVLKDSASTSGSQMERVYLPILNKLGGEAEMSNFAKELQDLLGVIILLAAPLSVRALARLVNSPERKVHSRLAAFHSVVSVPDDRDAPVHILHLSFREFLLNTTSIFHVNEKGSHQKIALHCLRVMETGLKHNICGLPSYGTQRVEIDSQSIDNCLSAELQYSCRYWAYHLNQGEDQSDLYSELSSFLRDAKLFVLRIIYICTDFPLQLYCSGLAFLPPSSIIHKTFQESQRWVHILPPAEGSRSAELQSLKGHSDWDQSGVFPPNGQIVASDSKDNIINAWDYSNSVVSVAFSPNGQMIASGSKDNTIKLWDPNTGQQLRVLEGHSDSVASVVFSLDGHMIASGSYDRTIKLWDSKTGQQLRTLGGHSDSVVSVAFSPDSRLVASGSDDNIIKLWDSNTGQQLRTMSGHSDWVQSVAFSPDGQVIASGSYDNTIMLWDTKTGQRLRTLKGHSSLVGAVAFSPNGLMIASGSYDKTVKLWNTKTGQQLSTSEGHSGILWDTKTGLEVRTIDGHSAPVRSVAFSPDSSMIASGSYDNTIKLWDTKTGQHLRTLGDHSSPVTFSPDSQTVGSDSLLSVEDHWVTFASEKVLWLPFDYLPFSSSAAKGNTLALSYADGRVCVMEFRAPTV</sequence>
<feature type="repeat" description="WD" evidence="3">
    <location>
        <begin position="869"/>
        <end position="910"/>
    </location>
</feature>
<dbReference type="EMBL" id="ML733397">
    <property type="protein sequence ID" value="KAB8224908.1"/>
    <property type="molecule type" value="Genomic_DNA"/>
</dbReference>
<dbReference type="Pfam" id="PF00400">
    <property type="entry name" value="WD40"/>
    <property type="match status" value="3"/>
</dbReference>
<dbReference type="InterPro" id="IPR020472">
    <property type="entry name" value="WD40_PAC1"/>
</dbReference>
<dbReference type="AlphaFoldDB" id="A0A5N6F4W8"/>
<feature type="repeat" description="WD" evidence="3">
    <location>
        <begin position="911"/>
        <end position="952"/>
    </location>
</feature>
<protein>
    <recommendedName>
        <fullName evidence="5">NACHT domain-containing protein</fullName>
    </recommendedName>
</protein>
<dbReference type="InterPro" id="IPR001680">
    <property type="entry name" value="WD40_rpt"/>
</dbReference>
<keyword evidence="1 3" id="KW-0853">WD repeat</keyword>
<proteinExistence type="predicted"/>
<evidence type="ECO:0000256" key="1">
    <source>
        <dbReference type="ARBA" id="ARBA00022574"/>
    </source>
</evidence>
<dbReference type="PROSITE" id="PS00678">
    <property type="entry name" value="WD_REPEATS_1"/>
    <property type="match status" value="5"/>
</dbReference>
<evidence type="ECO:0000259" key="5">
    <source>
        <dbReference type="PROSITE" id="PS50837"/>
    </source>
</evidence>
<dbReference type="Pfam" id="PF24883">
    <property type="entry name" value="NPHP3_N"/>
    <property type="match status" value="1"/>
</dbReference>
<dbReference type="InterPro" id="IPR007111">
    <property type="entry name" value="NACHT_NTPase"/>
</dbReference>
<dbReference type="SUPFAM" id="SSF52540">
    <property type="entry name" value="P-loop containing nucleoside triphosphate hydrolases"/>
    <property type="match status" value="1"/>
</dbReference>
<dbReference type="SUPFAM" id="SSF50978">
    <property type="entry name" value="WD40 repeat-like"/>
    <property type="match status" value="1"/>
</dbReference>
<dbReference type="InterPro" id="IPR050349">
    <property type="entry name" value="WD_LIS1/nudF_dynein_reg"/>
</dbReference>
<name>A0A5N6F4W8_9EURO</name>
<dbReference type="PANTHER" id="PTHR44129">
    <property type="entry name" value="WD REPEAT-CONTAINING PROTEIN POP1"/>
    <property type="match status" value="1"/>
</dbReference>
<dbReference type="SMART" id="SM00320">
    <property type="entry name" value="WD40"/>
    <property type="match status" value="6"/>
</dbReference>